<dbReference type="InterPro" id="IPR025659">
    <property type="entry name" value="Tubby-like_C"/>
</dbReference>
<comment type="similarity">
    <text evidence="1">Belongs to the LOR family.</text>
</comment>
<sequence>MGKRREQRREERETFGRRGTANRYRMRQKLVSFGDDFWIEDESGQRAFKVDGKMLRVRDTLFFEDTQGQVMCKIQEKLVRIKDTKTIEGPNGETLAVVKKALITPLRDRWTVKIGDGPDLAVQGNVVNHQYTIGEEGRKVAEVSKKWFRLADTYGVQIEPGQNDVVILAITVAVDMMAHG</sequence>
<organism evidence="2 3">
    <name type="scientific">Candidatus Promineifilum breve</name>
    <dbReference type="NCBI Taxonomy" id="1806508"/>
    <lineage>
        <taxon>Bacteria</taxon>
        <taxon>Bacillati</taxon>
        <taxon>Chloroflexota</taxon>
        <taxon>Ardenticatenia</taxon>
        <taxon>Candidatus Promineifilales</taxon>
        <taxon>Candidatus Promineifilaceae</taxon>
        <taxon>Candidatus Promineifilum</taxon>
    </lineage>
</organism>
<dbReference type="EMBL" id="LN890655">
    <property type="protein sequence ID" value="CUS04770.2"/>
    <property type="molecule type" value="Genomic_DNA"/>
</dbReference>
<dbReference type="OrthoDB" id="652307at2"/>
<dbReference type="SUPFAM" id="SSF54518">
    <property type="entry name" value="Tubby C-terminal domain-like"/>
    <property type="match status" value="1"/>
</dbReference>
<name>A0A160T7C6_9CHLR</name>
<dbReference type="PANTHER" id="PTHR31087:SF161">
    <property type="entry name" value="TUBBY C 2 FAMILY PROTEIN"/>
    <property type="match status" value="1"/>
</dbReference>
<dbReference type="PANTHER" id="PTHR31087">
    <property type="match status" value="1"/>
</dbReference>
<proteinExistence type="inferred from homology"/>
<evidence type="ECO:0000313" key="2">
    <source>
        <dbReference type="EMBL" id="CUS04770.2"/>
    </source>
</evidence>
<dbReference type="Pfam" id="PF04525">
    <property type="entry name" value="LOR"/>
    <property type="match status" value="1"/>
</dbReference>
<reference evidence="2" key="1">
    <citation type="submission" date="2016-01" db="EMBL/GenBank/DDBJ databases">
        <authorList>
            <person name="Mcilroy J.S."/>
            <person name="Karst M S."/>
            <person name="Albertsen M."/>
        </authorList>
    </citation>
    <scope>NUCLEOTIDE SEQUENCE</scope>
    <source>
        <strain evidence="2">Cfx-K</strain>
    </source>
</reference>
<dbReference type="AlphaFoldDB" id="A0A160T7C6"/>
<protein>
    <recommendedName>
        <fullName evidence="4">LURP-one-related family protein</fullName>
    </recommendedName>
</protein>
<evidence type="ECO:0000313" key="3">
    <source>
        <dbReference type="Proteomes" id="UP000215027"/>
    </source>
</evidence>
<dbReference type="RefSeq" id="WP_095044059.1">
    <property type="nucleotide sequence ID" value="NZ_LN890655.1"/>
</dbReference>
<dbReference type="KEGG" id="pbf:CFX0092_A2892"/>
<evidence type="ECO:0000256" key="1">
    <source>
        <dbReference type="ARBA" id="ARBA00005437"/>
    </source>
</evidence>
<accession>A0A160T7C6</accession>
<keyword evidence="3" id="KW-1185">Reference proteome</keyword>
<dbReference type="Proteomes" id="UP000215027">
    <property type="component" value="Chromosome I"/>
</dbReference>
<dbReference type="Gene3D" id="2.40.160.200">
    <property type="entry name" value="LURP1-related"/>
    <property type="match status" value="1"/>
</dbReference>
<gene>
    <name evidence="2" type="ORF">CFX0092_A2892</name>
</gene>
<dbReference type="InterPro" id="IPR038595">
    <property type="entry name" value="LOR_sf"/>
</dbReference>
<evidence type="ECO:0008006" key="4">
    <source>
        <dbReference type="Google" id="ProtNLM"/>
    </source>
</evidence>
<dbReference type="InterPro" id="IPR007612">
    <property type="entry name" value="LOR"/>
</dbReference>